<protein>
    <submittedName>
        <fullName evidence="2">Uncharacterized protein DUF3313</fullName>
    </submittedName>
</protein>
<keyword evidence="3" id="KW-1185">Reference proteome</keyword>
<organism evidence="2 3">
    <name type="scientific">Umboniibacter marinipuniceus</name>
    <dbReference type="NCBI Taxonomy" id="569599"/>
    <lineage>
        <taxon>Bacteria</taxon>
        <taxon>Pseudomonadati</taxon>
        <taxon>Pseudomonadota</taxon>
        <taxon>Gammaproteobacteria</taxon>
        <taxon>Cellvibrionales</taxon>
        <taxon>Cellvibrionaceae</taxon>
        <taxon>Umboniibacter</taxon>
    </lineage>
</organism>
<evidence type="ECO:0000256" key="1">
    <source>
        <dbReference type="SAM" id="SignalP"/>
    </source>
</evidence>
<sequence>MLKQFLTAGIMAIAVSGCASVGTPSETISPVIQANQLVGQESKQFDVAFAKNPYPEVTSVYFEPMDLTNVTIIQPDSSTSITSRVNRDWVLTDRDVEWLQEAYAKSVENSFSASNITVAATADEADAVVSADLTRIKPTAPKDDSSRSPGSRYYTKYSGEMDVRFTVVQGTETILVIEDRRDAGFDTGTASMNNRTSVQFDVRNLFNRWAIRLGKQMEVLAEPGA</sequence>
<feature type="chain" id="PRO_5018115909" evidence="1">
    <location>
        <begin position="20"/>
        <end position="225"/>
    </location>
</feature>
<evidence type="ECO:0000313" key="3">
    <source>
        <dbReference type="Proteomes" id="UP000267187"/>
    </source>
</evidence>
<reference evidence="2 3" key="1">
    <citation type="submission" date="2018-10" db="EMBL/GenBank/DDBJ databases">
        <title>Genomic Encyclopedia of Type Strains, Phase IV (KMG-IV): sequencing the most valuable type-strain genomes for metagenomic binning, comparative biology and taxonomic classification.</title>
        <authorList>
            <person name="Goeker M."/>
        </authorList>
    </citation>
    <scope>NUCLEOTIDE SEQUENCE [LARGE SCALE GENOMIC DNA]</scope>
    <source>
        <strain evidence="2 3">DSM 25080</strain>
    </source>
</reference>
<dbReference type="RefSeq" id="WP_170150753.1">
    <property type="nucleotide sequence ID" value="NZ_REFJ01000001.1"/>
</dbReference>
<gene>
    <name evidence="2" type="ORF">DFR27_0508</name>
</gene>
<feature type="signal peptide" evidence="1">
    <location>
        <begin position="1"/>
        <end position="19"/>
    </location>
</feature>
<proteinExistence type="predicted"/>
<dbReference type="AlphaFoldDB" id="A0A3M0AIL8"/>
<accession>A0A3M0AIL8</accession>
<evidence type="ECO:0000313" key="2">
    <source>
        <dbReference type="EMBL" id="RMA82558.1"/>
    </source>
</evidence>
<keyword evidence="1" id="KW-0732">Signal</keyword>
<comment type="caution">
    <text evidence="2">The sequence shown here is derived from an EMBL/GenBank/DDBJ whole genome shotgun (WGS) entry which is preliminary data.</text>
</comment>
<name>A0A3M0AIL8_9GAMM</name>
<dbReference type="PROSITE" id="PS51257">
    <property type="entry name" value="PROKAR_LIPOPROTEIN"/>
    <property type="match status" value="1"/>
</dbReference>
<dbReference type="Proteomes" id="UP000267187">
    <property type="component" value="Unassembled WGS sequence"/>
</dbReference>
<dbReference type="EMBL" id="REFJ01000001">
    <property type="protein sequence ID" value="RMA82558.1"/>
    <property type="molecule type" value="Genomic_DNA"/>
</dbReference>